<evidence type="ECO:0000256" key="4">
    <source>
        <dbReference type="ARBA" id="ARBA00023125"/>
    </source>
</evidence>
<dbReference type="CDD" id="cd07377">
    <property type="entry name" value="WHTH_GntR"/>
    <property type="match status" value="1"/>
</dbReference>
<dbReference type="GO" id="GO:0003700">
    <property type="term" value="F:DNA-binding transcription factor activity"/>
    <property type="evidence" value="ECO:0007669"/>
    <property type="project" value="InterPro"/>
</dbReference>
<dbReference type="Pfam" id="PF00392">
    <property type="entry name" value="GntR"/>
    <property type="match status" value="1"/>
</dbReference>
<name>A0A5J6GS19_STRKN</name>
<evidence type="ECO:0000313" key="8">
    <source>
        <dbReference type="Proteomes" id="UP000325529"/>
    </source>
</evidence>
<organism evidence="7 8">
    <name type="scientific">Streptomyces kanamyceticus</name>
    <dbReference type="NCBI Taxonomy" id="1967"/>
    <lineage>
        <taxon>Bacteria</taxon>
        <taxon>Bacillati</taxon>
        <taxon>Actinomycetota</taxon>
        <taxon>Actinomycetes</taxon>
        <taxon>Kitasatosporales</taxon>
        <taxon>Streptomycetaceae</taxon>
        <taxon>Streptomyces</taxon>
    </lineage>
</organism>
<comment type="similarity">
    <text evidence="1">In the C-terminal section; belongs to the class-I pyridoxal-phosphate-dependent aminotransferase family.</text>
</comment>
<keyword evidence="4" id="KW-0238">DNA-binding</keyword>
<evidence type="ECO:0000256" key="5">
    <source>
        <dbReference type="ARBA" id="ARBA00023163"/>
    </source>
</evidence>
<dbReference type="Gene3D" id="3.40.640.10">
    <property type="entry name" value="Type I PLP-dependent aspartate aminotransferase-like (Major domain)"/>
    <property type="match status" value="1"/>
</dbReference>
<dbReference type="SMART" id="SM00345">
    <property type="entry name" value="HTH_GNTR"/>
    <property type="match status" value="1"/>
</dbReference>
<dbReference type="InterPro" id="IPR015422">
    <property type="entry name" value="PyrdxlP-dep_Trfase_small"/>
</dbReference>
<reference evidence="7 8" key="1">
    <citation type="submission" date="2017-09" db="EMBL/GenBank/DDBJ databases">
        <authorList>
            <person name="Lee N."/>
            <person name="Cho B.-K."/>
        </authorList>
    </citation>
    <scope>NUCLEOTIDE SEQUENCE [LARGE SCALE GENOMIC DNA]</scope>
    <source>
        <strain evidence="7 8">ATCC 12853</strain>
    </source>
</reference>
<keyword evidence="7" id="KW-0808">Transferase</keyword>
<dbReference type="PANTHER" id="PTHR46577">
    <property type="entry name" value="HTH-TYPE TRANSCRIPTIONAL REGULATORY PROTEIN GABR"/>
    <property type="match status" value="1"/>
</dbReference>
<dbReference type="PRINTS" id="PR00035">
    <property type="entry name" value="HTHGNTR"/>
</dbReference>
<dbReference type="AlphaFoldDB" id="A0A5J6GS19"/>
<dbReference type="InterPro" id="IPR015421">
    <property type="entry name" value="PyrdxlP-dep_Trfase_major"/>
</dbReference>
<dbReference type="PROSITE" id="PS50949">
    <property type="entry name" value="HTH_GNTR"/>
    <property type="match status" value="1"/>
</dbReference>
<keyword evidence="7" id="KW-0032">Aminotransferase</keyword>
<dbReference type="GO" id="GO:0008483">
    <property type="term" value="F:transaminase activity"/>
    <property type="evidence" value="ECO:0007669"/>
    <property type="project" value="UniProtKB-KW"/>
</dbReference>
<evidence type="ECO:0000259" key="6">
    <source>
        <dbReference type="PROSITE" id="PS50949"/>
    </source>
</evidence>
<dbReference type="SUPFAM" id="SSF46785">
    <property type="entry name" value="Winged helix' DNA-binding domain"/>
    <property type="match status" value="1"/>
</dbReference>
<keyword evidence="2" id="KW-0663">Pyridoxal phosphate</keyword>
<keyword evidence="8" id="KW-1185">Reference proteome</keyword>
<dbReference type="InterPro" id="IPR000524">
    <property type="entry name" value="Tscrpt_reg_HTH_GntR"/>
</dbReference>
<keyword evidence="3" id="KW-0805">Transcription regulation</keyword>
<dbReference type="CDD" id="cd00609">
    <property type="entry name" value="AAT_like"/>
    <property type="match status" value="1"/>
</dbReference>
<dbReference type="InterPro" id="IPR004839">
    <property type="entry name" value="Aminotransferase_I/II_large"/>
</dbReference>
<dbReference type="Gene3D" id="1.10.10.10">
    <property type="entry name" value="Winged helix-like DNA-binding domain superfamily/Winged helix DNA-binding domain"/>
    <property type="match status" value="1"/>
</dbReference>
<gene>
    <name evidence="7" type="ORF">CP970_41645</name>
</gene>
<evidence type="ECO:0000313" key="7">
    <source>
        <dbReference type="EMBL" id="QEU96588.1"/>
    </source>
</evidence>
<dbReference type="PANTHER" id="PTHR46577:SF1">
    <property type="entry name" value="HTH-TYPE TRANSCRIPTIONAL REGULATORY PROTEIN GABR"/>
    <property type="match status" value="1"/>
</dbReference>
<keyword evidence="5" id="KW-0804">Transcription</keyword>
<sequence length="501" mass="52948">MACASCLVMGRARRTVARVEEDGRMAKIATARLSRLLTGWASEGAGPLPRRLADALRELAERADVPAGSTLPSQRELALVLGVSRSTVTAAFSILEEAGWLESRRGSGSRLRGSGSLEQGAGEGRLASFDARTGTVDLSSGALDGLGTVGDVVGALTADDLAPLLGADGYLPYGLPELREGIAAYYRAAGVPTAPEQILVTSGSQQAVWLVAQALVDPGDTVVVENPTYRGALEALRSRGARLVPVGGDRPGADRDGADPGALGRFGATVRPRLVYLQPTVHNPTGRSLDGAALRAWAAALAEREVFTVEDTSCAELALDGDGPPVPLAARLPEASTIVVGTLSKLFWGGLRVGWVRSSPQLVTRLAKIKTSVDLSCPVVEQLVAVRLLGRLPQARTTRRTVLREQRAGAEKLLRARAPHWEWDRPAGGAALWVRVPGTDTEAMAQWARRRGVSVVPGSAFSAVDGFRDRLRLPYAHGVDALERALPTLLESAERSRSEKG</sequence>
<dbReference type="Gene3D" id="3.90.1150.10">
    <property type="entry name" value="Aspartate Aminotransferase, domain 1"/>
    <property type="match status" value="1"/>
</dbReference>
<dbReference type="KEGG" id="ska:CP970_41645"/>
<protein>
    <submittedName>
        <fullName evidence="7">PLP-dependent aminotransferase family protein</fullName>
    </submittedName>
</protein>
<dbReference type="Proteomes" id="UP000325529">
    <property type="component" value="Chromosome"/>
</dbReference>
<accession>A0A5J6GS19</accession>
<dbReference type="GO" id="GO:0003677">
    <property type="term" value="F:DNA binding"/>
    <property type="evidence" value="ECO:0007669"/>
    <property type="project" value="UniProtKB-KW"/>
</dbReference>
<dbReference type="SUPFAM" id="SSF53383">
    <property type="entry name" value="PLP-dependent transferases"/>
    <property type="match status" value="1"/>
</dbReference>
<evidence type="ECO:0000256" key="1">
    <source>
        <dbReference type="ARBA" id="ARBA00005384"/>
    </source>
</evidence>
<dbReference type="InterPro" id="IPR036388">
    <property type="entry name" value="WH-like_DNA-bd_sf"/>
</dbReference>
<dbReference type="InterPro" id="IPR015424">
    <property type="entry name" value="PyrdxlP-dep_Trfase"/>
</dbReference>
<proteinExistence type="inferred from homology"/>
<evidence type="ECO:0000256" key="2">
    <source>
        <dbReference type="ARBA" id="ARBA00022898"/>
    </source>
</evidence>
<dbReference type="InterPro" id="IPR036390">
    <property type="entry name" value="WH_DNA-bd_sf"/>
</dbReference>
<dbReference type="GO" id="GO:0030170">
    <property type="term" value="F:pyridoxal phosphate binding"/>
    <property type="evidence" value="ECO:0007669"/>
    <property type="project" value="InterPro"/>
</dbReference>
<feature type="domain" description="HTH gntR-type" evidence="6">
    <location>
        <begin position="46"/>
        <end position="114"/>
    </location>
</feature>
<dbReference type="Pfam" id="PF00155">
    <property type="entry name" value="Aminotran_1_2"/>
    <property type="match status" value="1"/>
</dbReference>
<dbReference type="EMBL" id="CP023699">
    <property type="protein sequence ID" value="QEU96588.1"/>
    <property type="molecule type" value="Genomic_DNA"/>
</dbReference>
<dbReference type="InterPro" id="IPR051446">
    <property type="entry name" value="HTH_trans_reg/aminotransferase"/>
</dbReference>
<evidence type="ECO:0000256" key="3">
    <source>
        <dbReference type="ARBA" id="ARBA00023015"/>
    </source>
</evidence>